<reference evidence="1" key="1">
    <citation type="submission" date="2021-01" db="EMBL/GenBank/DDBJ databases">
        <authorList>
            <person name="Eckstrom K.M.E."/>
        </authorList>
    </citation>
    <scope>NUCLEOTIDE SEQUENCE</scope>
    <source>
        <strain evidence="1">UVCC 0001</strain>
    </source>
</reference>
<dbReference type="AlphaFoldDB" id="A0AAD9IHF0"/>
<proteinExistence type="predicted"/>
<evidence type="ECO:0000313" key="1">
    <source>
        <dbReference type="EMBL" id="KAK2077290.1"/>
    </source>
</evidence>
<accession>A0AAD9IHF0</accession>
<protein>
    <submittedName>
        <fullName evidence="1">Uncharacterized protein</fullName>
    </submittedName>
</protein>
<evidence type="ECO:0000313" key="2">
    <source>
        <dbReference type="Proteomes" id="UP001255856"/>
    </source>
</evidence>
<dbReference type="EMBL" id="JASFZW010000007">
    <property type="protein sequence ID" value="KAK2077290.1"/>
    <property type="molecule type" value="Genomic_DNA"/>
</dbReference>
<gene>
    <name evidence="1" type="ORF">QBZ16_004924</name>
</gene>
<name>A0AAD9IHF0_PROWI</name>
<sequence>MDLPHEPIVECLDNRSFASKRAPPLERREGHSSTITHITKLPSDPLYGLPAVEMHSGAEEQEADLLRHPNVDHCNVRLVTRAVLRGAVRWERARDDRGADWLTGADLFFWPINPQTTPEEGKLPEPFAWAAGEEAACSWEQAARLLQTDMDLEHVTYGVDAFAQVDFAKRDPWPRKMIKRGSLLPIDTAMSEYRIKQLCNGKGLAHDFPDRPAQPVMPQEQALDGTFSRACARQKGQARN</sequence>
<organism evidence="1 2">
    <name type="scientific">Prototheca wickerhamii</name>
    <dbReference type="NCBI Taxonomy" id="3111"/>
    <lineage>
        <taxon>Eukaryota</taxon>
        <taxon>Viridiplantae</taxon>
        <taxon>Chlorophyta</taxon>
        <taxon>core chlorophytes</taxon>
        <taxon>Trebouxiophyceae</taxon>
        <taxon>Chlorellales</taxon>
        <taxon>Chlorellaceae</taxon>
        <taxon>Prototheca</taxon>
    </lineage>
</organism>
<keyword evidence="2" id="KW-1185">Reference proteome</keyword>
<dbReference type="Proteomes" id="UP001255856">
    <property type="component" value="Unassembled WGS sequence"/>
</dbReference>
<comment type="caution">
    <text evidence="1">The sequence shown here is derived from an EMBL/GenBank/DDBJ whole genome shotgun (WGS) entry which is preliminary data.</text>
</comment>